<feature type="region of interest" description="Disordered" evidence="2">
    <location>
        <begin position="1"/>
        <end position="29"/>
    </location>
</feature>
<organism evidence="3 4">
    <name type="scientific">Amborella trichopoda</name>
    <dbReference type="NCBI Taxonomy" id="13333"/>
    <lineage>
        <taxon>Eukaryota</taxon>
        <taxon>Viridiplantae</taxon>
        <taxon>Streptophyta</taxon>
        <taxon>Embryophyta</taxon>
        <taxon>Tracheophyta</taxon>
        <taxon>Spermatophyta</taxon>
        <taxon>Magnoliopsida</taxon>
        <taxon>Amborellales</taxon>
        <taxon>Amborellaceae</taxon>
        <taxon>Amborella</taxon>
    </lineage>
</organism>
<dbReference type="Gramene" id="ERM94554">
    <property type="protein sequence ID" value="ERM94554"/>
    <property type="gene ID" value="AMTR_s00010p00266830"/>
</dbReference>
<evidence type="ECO:0000313" key="3">
    <source>
        <dbReference type="EMBL" id="ERM94554.1"/>
    </source>
</evidence>
<dbReference type="eggNOG" id="ENOG502SUVX">
    <property type="taxonomic scope" value="Eukaryota"/>
</dbReference>
<feature type="compositionally biased region" description="Basic residues" evidence="2">
    <location>
        <begin position="1"/>
        <end position="23"/>
    </location>
</feature>
<dbReference type="HOGENOM" id="CLU_1463202_0_0_1"/>
<gene>
    <name evidence="3" type="ORF">AMTR_s00010p00266830</name>
</gene>
<dbReference type="PANTHER" id="PTHR34484">
    <property type="entry name" value="OS02G0832600 PROTEIN"/>
    <property type="match status" value="1"/>
</dbReference>
<dbReference type="OMA" id="CMEDELV"/>
<keyword evidence="4" id="KW-1185">Reference proteome</keyword>
<dbReference type="AlphaFoldDB" id="W1NH77"/>
<sequence>MYLEPHHHKNHFKAKKPTKKHHDLHFEDTPSAPLNTTSYIIRAKNCEITPLVCSPSPIFDSYGSMKGLLKVREAGKGTSEAEGLKQIEEKVEKRLLFDEDVDAGRLELLSSWPNSSCLGPRILAIRIRDQDDQIAHLEAECVMLKERMVCMEDELVRLKRRTRVLELGAEVRLLDVCSGGEASFA</sequence>
<dbReference type="PANTHER" id="PTHR34484:SF2">
    <property type="entry name" value="OS02G0832600 PROTEIN"/>
    <property type="match status" value="1"/>
</dbReference>
<accession>W1NH77</accession>
<keyword evidence="1" id="KW-0175">Coiled coil</keyword>
<protein>
    <submittedName>
        <fullName evidence="3">Uncharacterized protein</fullName>
    </submittedName>
</protein>
<reference evidence="4" key="1">
    <citation type="journal article" date="2013" name="Science">
        <title>The Amborella genome and the evolution of flowering plants.</title>
        <authorList>
            <consortium name="Amborella Genome Project"/>
        </authorList>
    </citation>
    <scope>NUCLEOTIDE SEQUENCE [LARGE SCALE GENOMIC DNA]</scope>
</reference>
<name>W1NH77_AMBTC</name>
<evidence type="ECO:0000256" key="2">
    <source>
        <dbReference type="SAM" id="MobiDB-lite"/>
    </source>
</evidence>
<feature type="coiled-coil region" evidence="1">
    <location>
        <begin position="127"/>
        <end position="161"/>
    </location>
</feature>
<dbReference type="EMBL" id="KI397513">
    <property type="protein sequence ID" value="ERM94554.1"/>
    <property type="molecule type" value="Genomic_DNA"/>
</dbReference>
<evidence type="ECO:0000256" key="1">
    <source>
        <dbReference type="SAM" id="Coils"/>
    </source>
</evidence>
<dbReference type="Proteomes" id="UP000017836">
    <property type="component" value="Unassembled WGS sequence"/>
</dbReference>
<evidence type="ECO:0000313" key="4">
    <source>
        <dbReference type="Proteomes" id="UP000017836"/>
    </source>
</evidence>
<proteinExistence type="predicted"/>